<organism evidence="2">
    <name type="scientific">Blautia glucerasea</name>
    <dbReference type="NCBI Taxonomy" id="536633"/>
    <lineage>
        <taxon>Bacteria</taxon>
        <taxon>Bacillati</taxon>
        <taxon>Bacillota</taxon>
        <taxon>Clostridia</taxon>
        <taxon>Lachnospirales</taxon>
        <taxon>Lachnospiraceae</taxon>
        <taxon>Blautia</taxon>
    </lineage>
</organism>
<keyword evidence="1" id="KW-1133">Transmembrane helix</keyword>
<feature type="transmembrane region" description="Helical" evidence="1">
    <location>
        <begin position="42"/>
        <end position="58"/>
    </location>
</feature>
<keyword evidence="1" id="KW-0812">Transmembrane</keyword>
<reference evidence="2" key="1">
    <citation type="submission" date="2019-11" db="EMBL/GenBank/DDBJ databases">
        <authorList>
            <person name="Feng L."/>
        </authorList>
    </citation>
    <scope>NUCLEOTIDE SEQUENCE</scope>
    <source>
        <strain evidence="2">BgluceraseaLFYP119</strain>
    </source>
</reference>
<dbReference type="PANTHER" id="PTHR35007:SF2">
    <property type="entry name" value="PILUS ASSEMBLE PROTEIN"/>
    <property type="match status" value="1"/>
</dbReference>
<dbReference type="RefSeq" id="WP_412110022.1">
    <property type="nucleotide sequence ID" value="NZ_CACRST010000011.1"/>
</dbReference>
<accession>A0A6N2T549</accession>
<sequence>MKQESGKHNYEEYHYTAKEAARYLIQSVALCGALDYLFYQNWWYMLAAVPVAAIFLKGKKKQCIRERKKQLNYQFRDALTALSVAVQAGYSVENALTACTRDLERLYPPEADIVREFHYMESQNKISVPVEELFLGLGRRSGIEDIENFAAVFSTAKRSGGDMDKVIQTSARMLGDKIDVRKEIETTLAAKKGEQKIMSLMPAGIILYLRLSSPGFLEVLYGNPFGICAMTICLGIYILSCWLGRRIVDIEV</sequence>
<dbReference type="AlphaFoldDB" id="A0A6N2T549"/>
<evidence type="ECO:0000256" key="1">
    <source>
        <dbReference type="SAM" id="Phobius"/>
    </source>
</evidence>
<keyword evidence="1" id="KW-0472">Membrane</keyword>
<proteinExistence type="predicted"/>
<feature type="transmembrane region" description="Helical" evidence="1">
    <location>
        <begin position="197"/>
        <end position="217"/>
    </location>
</feature>
<feature type="transmembrane region" description="Helical" evidence="1">
    <location>
        <begin position="223"/>
        <end position="243"/>
    </location>
</feature>
<protein>
    <submittedName>
        <fullName evidence="2">Uncharacterized protein</fullName>
    </submittedName>
</protein>
<dbReference type="PANTHER" id="PTHR35007">
    <property type="entry name" value="INTEGRAL MEMBRANE PROTEIN-RELATED"/>
    <property type="match status" value="1"/>
</dbReference>
<gene>
    <name evidence="2" type="ORF">BGLFYP119_01390</name>
</gene>
<evidence type="ECO:0000313" key="2">
    <source>
        <dbReference type="EMBL" id="VYS99240.1"/>
    </source>
</evidence>
<name>A0A6N2T549_9FIRM</name>
<dbReference type="EMBL" id="CACRST010000011">
    <property type="protein sequence ID" value="VYS99240.1"/>
    <property type="molecule type" value="Genomic_DNA"/>
</dbReference>